<dbReference type="AlphaFoldDB" id="A0A2W2BLR4"/>
<protein>
    <submittedName>
        <fullName evidence="2">Uncharacterized protein</fullName>
    </submittedName>
</protein>
<organism evidence="2 3">
    <name type="scientific">Taibaiella soli</name>
    <dbReference type="NCBI Taxonomy" id="1649169"/>
    <lineage>
        <taxon>Bacteria</taxon>
        <taxon>Pseudomonadati</taxon>
        <taxon>Bacteroidota</taxon>
        <taxon>Chitinophagia</taxon>
        <taxon>Chitinophagales</taxon>
        <taxon>Chitinophagaceae</taxon>
        <taxon>Taibaiella</taxon>
    </lineage>
</organism>
<evidence type="ECO:0000313" key="2">
    <source>
        <dbReference type="EMBL" id="PZF74376.1"/>
    </source>
</evidence>
<reference evidence="2 3" key="1">
    <citation type="submission" date="2018-06" db="EMBL/GenBank/DDBJ databases">
        <title>Mucibacter soli gen. nov., sp. nov., a new member of the family Chitinophagaceae producing mucin.</title>
        <authorList>
            <person name="Kim M.-K."/>
            <person name="Park S."/>
            <person name="Kim T.-S."/>
            <person name="Joung Y."/>
            <person name="Han J.-H."/>
            <person name="Kim S.B."/>
        </authorList>
    </citation>
    <scope>NUCLEOTIDE SEQUENCE [LARGE SCALE GENOMIC DNA]</scope>
    <source>
        <strain evidence="2 3">R1-15</strain>
    </source>
</reference>
<dbReference type="OrthoDB" id="950437at2"/>
<gene>
    <name evidence="2" type="ORF">DN068_02005</name>
</gene>
<keyword evidence="1" id="KW-0732">Signal</keyword>
<keyword evidence="3" id="KW-1185">Reference proteome</keyword>
<accession>A0A2W2BLR4</accession>
<dbReference type="Proteomes" id="UP000248745">
    <property type="component" value="Unassembled WGS sequence"/>
</dbReference>
<feature type="signal peptide" evidence="1">
    <location>
        <begin position="1"/>
        <end position="20"/>
    </location>
</feature>
<dbReference type="RefSeq" id="WP_110997214.1">
    <property type="nucleotide sequence ID" value="NZ_QKTW01000003.1"/>
</dbReference>
<evidence type="ECO:0000256" key="1">
    <source>
        <dbReference type="SAM" id="SignalP"/>
    </source>
</evidence>
<sequence>MIKVAFFLLIGLLIKTQVQAQAKIEGLGRFKINKTSVALLDTLETEGFKRTIIHTRSEQRATELARHKTIAEVKPVTYASNPRVRISTCKDVKVFFIPFIEIDGFRVNDVYLVFYCNILAGIQADRSVKLVSVFESEYGKAPLVVEHKEHFCINPSAAVKKNYTHRAYTQRWRNNTILCVSSLGEPGIMIVPGVCSIM</sequence>
<comment type="caution">
    <text evidence="2">The sequence shown here is derived from an EMBL/GenBank/DDBJ whole genome shotgun (WGS) entry which is preliminary data.</text>
</comment>
<proteinExistence type="predicted"/>
<dbReference type="EMBL" id="QKTW01000003">
    <property type="protein sequence ID" value="PZF74376.1"/>
    <property type="molecule type" value="Genomic_DNA"/>
</dbReference>
<evidence type="ECO:0000313" key="3">
    <source>
        <dbReference type="Proteomes" id="UP000248745"/>
    </source>
</evidence>
<feature type="chain" id="PRO_5015838859" evidence="1">
    <location>
        <begin position="21"/>
        <end position="198"/>
    </location>
</feature>
<name>A0A2W2BLR4_9BACT</name>